<dbReference type="InterPro" id="IPR003890">
    <property type="entry name" value="MIF4G-like_typ-3"/>
</dbReference>
<dbReference type="EMBL" id="MU157908">
    <property type="protein sequence ID" value="KAF9523918.1"/>
    <property type="molecule type" value="Genomic_DNA"/>
</dbReference>
<keyword evidence="6" id="KW-1185">Reference proteome</keyword>
<dbReference type="GO" id="GO:0016281">
    <property type="term" value="C:eukaryotic translation initiation factor 4F complex"/>
    <property type="evidence" value="ECO:0007669"/>
    <property type="project" value="TreeGrafter"/>
</dbReference>
<dbReference type="AlphaFoldDB" id="A0A9P6E7P9"/>
<evidence type="ECO:0000256" key="2">
    <source>
        <dbReference type="ARBA" id="ARBA00022540"/>
    </source>
</evidence>
<dbReference type="OrthoDB" id="514777at2759"/>
<name>A0A9P6E7P9_9AGAR</name>
<dbReference type="PANTHER" id="PTHR23253:SF9">
    <property type="entry name" value="EUKARYOTIC TRANSLATION INITIATION FACTOR 4 GAMMA 2"/>
    <property type="match status" value="1"/>
</dbReference>
<dbReference type="GO" id="GO:0003729">
    <property type="term" value="F:mRNA binding"/>
    <property type="evidence" value="ECO:0007669"/>
    <property type="project" value="TreeGrafter"/>
</dbReference>
<dbReference type="Proteomes" id="UP000807306">
    <property type="component" value="Unassembled WGS sequence"/>
</dbReference>
<gene>
    <name evidence="5" type="ORF">CPB83DRAFT_798696</name>
</gene>
<proteinExistence type="inferred from homology"/>
<evidence type="ECO:0000313" key="5">
    <source>
        <dbReference type="EMBL" id="KAF9523918.1"/>
    </source>
</evidence>
<evidence type="ECO:0000256" key="3">
    <source>
        <dbReference type="ARBA" id="ARBA00022917"/>
    </source>
</evidence>
<dbReference type="InterPro" id="IPR016024">
    <property type="entry name" value="ARM-type_fold"/>
</dbReference>
<sequence length="293" mass="33103">MDLNANQIINIINASEEEENSDTLHQVTTQIFEKAVEDSEWSELYAKLSRRIMEGISSKVGLKTFYGYYTDGALFKKFMVDLCQEAFETTLRVDAAEESQSSLFEPREVSQSPNRQHLPGVAKFFAELFKVGIVVEKVMHERLKTFLLDVKGPPTTYLVSACSIVLIAGAQLDTPKAKGHMNIYLSRMQALTRNFQLAASAQRLIAEIIDARKSGWTKSIYSTEYQRTLKTNEMLAVSPQFLVALVEHAHLTSVHWLGIPGIAPASVRLEQSGWPWGNIPYYQKSVMHRLFSH</sequence>
<dbReference type="SUPFAM" id="SSF48371">
    <property type="entry name" value="ARM repeat"/>
    <property type="match status" value="1"/>
</dbReference>
<accession>A0A9P6E7P9</accession>
<comment type="caution">
    <text evidence="5">The sequence shown here is derived from an EMBL/GenBank/DDBJ whole genome shotgun (WGS) entry which is preliminary data.</text>
</comment>
<feature type="domain" description="MIF4G" evidence="4">
    <location>
        <begin position="2"/>
        <end position="215"/>
    </location>
</feature>
<comment type="similarity">
    <text evidence="1">Belongs to the eukaryotic initiation factor 4G family.</text>
</comment>
<keyword evidence="2" id="KW-0396">Initiation factor</keyword>
<reference evidence="5" key="1">
    <citation type="submission" date="2020-11" db="EMBL/GenBank/DDBJ databases">
        <authorList>
            <consortium name="DOE Joint Genome Institute"/>
            <person name="Ahrendt S."/>
            <person name="Riley R."/>
            <person name="Andreopoulos W."/>
            <person name="Labutti K."/>
            <person name="Pangilinan J."/>
            <person name="Ruiz-Duenas F.J."/>
            <person name="Barrasa J.M."/>
            <person name="Sanchez-Garcia M."/>
            <person name="Camarero S."/>
            <person name="Miyauchi S."/>
            <person name="Serrano A."/>
            <person name="Linde D."/>
            <person name="Babiker R."/>
            <person name="Drula E."/>
            <person name="Ayuso-Fernandez I."/>
            <person name="Pacheco R."/>
            <person name="Padilla G."/>
            <person name="Ferreira P."/>
            <person name="Barriuso J."/>
            <person name="Kellner H."/>
            <person name="Castanera R."/>
            <person name="Alfaro M."/>
            <person name="Ramirez L."/>
            <person name="Pisabarro A.G."/>
            <person name="Kuo A."/>
            <person name="Tritt A."/>
            <person name="Lipzen A."/>
            <person name="He G."/>
            <person name="Yan M."/>
            <person name="Ng V."/>
            <person name="Cullen D."/>
            <person name="Martin F."/>
            <person name="Rosso M.-N."/>
            <person name="Henrissat B."/>
            <person name="Hibbett D."/>
            <person name="Martinez A.T."/>
            <person name="Grigoriev I.V."/>
        </authorList>
    </citation>
    <scope>NUCLEOTIDE SEQUENCE</scope>
    <source>
        <strain evidence="5">CBS 506.95</strain>
    </source>
</reference>
<evidence type="ECO:0000259" key="4">
    <source>
        <dbReference type="SMART" id="SM00543"/>
    </source>
</evidence>
<evidence type="ECO:0000313" key="6">
    <source>
        <dbReference type="Proteomes" id="UP000807306"/>
    </source>
</evidence>
<dbReference type="GO" id="GO:0003743">
    <property type="term" value="F:translation initiation factor activity"/>
    <property type="evidence" value="ECO:0007669"/>
    <property type="project" value="UniProtKB-KW"/>
</dbReference>
<keyword evidence="3" id="KW-0648">Protein biosynthesis</keyword>
<protein>
    <submittedName>
        <fullName evidence="5">Armadillo-type protein</fullName>
    </submittedName>
</protein>
<organism evidence="5 6">
    <name type="scientific">Crepidotus variabilis</name>
    <dbReference type="NCBI Taxonomy" id="179855"/>
    <lineage>
        <taxon>Eukaryota</taxon>
        <taxon>Fungi</taxon>
        <taxon>Dikarya</taxon>
        <taxon>Basidiomycota</taxon>
        <taxon>Agaricomycotina</taxon>
        <taxon>Agaricomycetes</taxon>
        <taxon>Agaricomycetidae</taxon>
        <taxon>Agaricales</taxon>
        <taxon>Agaricineae</taxon>
        <taxon>Crepidotaceae</taxon>
        <taxon>Crepidotus</taxon>
    </lineage>
</organism>
<dbReference type="Gene3D" id="1.25.40.180">
    <property type="match status" value="1"/>
</dbReference>
<dbReference type="SMART" id="SM00543">
    <property type="entry name" value="MIF4G"/>
    <property type="match status" value="1"/>
</dbReference>
<dbReference type="Pfam" id="PF02854">
    <property type="entry name" value="MIF4G"/>
    <property type="match status" value="1"/>
</dbReference>
<evidence type="ECO:0000256" key="1">
    <source>
        <dbReference type="ARBA" id="ARBA00005775"/>
    </source>
</evidence>
<dbReference type="PANTHER" id="PTHR23253">
    <property type="entry name" value="EUKARYOTIC TRANSLATION INITIATION FACTOR 4 GAMMA"/>
    <property type="match status" value="1"/>
</dbReference>